<proteinExistence type="predicted"/>
<dbReference type="Proteomes" id="UP000249177">
    <property type="component" value="Unassembled WGS sequence"/>
</dbReference>
<comment type="caution">
    <text evidence="1">The sequence shown here is derived from an EMBL/GenBank/DDBJ whole genome shotgun (WGS) entry which is preliminary data.</text>
</comment>
<accession>A0A2W7TUG6</accession>
<dbReference type="RefSeq" id="WP_111410485.1">
    <property type="nucleotide sequence ID" value="NZ_QKXH01000007.1"/>
</dbReference>
<evidence type="ECO:0000313" key="2">
    <source>
        <dbReference type="Proteomes" id="UP000249177"/>
    </source>
</evidence>
<keyword evidence="2" id="KW-1185">Reference proteome</keyword>
<name>A0A2W7TUG6_9FLAO</name>
<protein>
    <submittedName>
        <fullName evidence="1">Uncharacterized protein</fullName>
    </submittedName>
</protein>
<organism evidence="1 2">
    <name type="scientific">Flavobacterium aquariorum</name>
    <dbReference type="NCBI Taxonomy" id="2217670"/>
    <lineage>
        <taxon>Bacteria</taxon>
        <taxon>Pseudomonadati</taxon>
        <taxon>Bacteroidota</taxon>
        <taxon>Flavobacteriia</taxon>
        <taxon>Flavobacteriales</taxon>
        <taxon>Flavobacteriaceae</taxon>
        <taxon>Flavobacterium</taxon>
    </lineage>
</organism>
<dbReference type="EMBL" id="QKXH01000007">
    <property type="protein sequence ID" value="PZX93204.1"/>
    <property type="molecule type" value="Genomic_DNA"/>
</dbReference>
<sequence>MNSDLNVLSNNAPLIKQLLVLSKSLKDISGQLLLKINNEQIIDASVLNELLEKCNSNENADVELVVYTSLKKLVQT</sequence>
<evidence type="ECO:0000313" key="1">
    <source>
        <dbReference type="EMBL" id="PZX93204.1"/>
    </source>
</evidence>
<reference evidence="1 2" key="1">
    <citation type="submission" date="2018-06" db="EMBL/GenBank/DDBJ databases">
        <title>Flavobacterium sp IMCC34762, genome.</title>
        <authorList>
            <person name="Joung Y."/>
            <person name="Cho J."/>
            <person name="Song J."/>
        </authorList>
    </citation>
    <scope>NUCLEOTIDE SEQUENCE [LARGE SCALE GENOMIC DNA]</scope>
    <source>
        <strain evidence="1 2">IMCC34762</strain>
    </source>
</reference>
<dbReference type="AlphaFoldDB" id="A0A2W7TUG6"/>
<dbReference type="OrthoDB" id="9763537at2"/>
<gene>
    <name evidence="1" type="ORF">DOS84_12705</name>
</gene>